<dbReference type="Proteomes" id="UP000322225">
    <property type="component" value="Chromosome 12"/>
</dbReference>
<evidence type="ECO:0000313" key="2">
    <source>
        <dbReference type="Proteomes" id="UP000322225"/>
    </source>
</evidence>
<gene>
    <name evidence="1" type="ORF">CI109_106592</name>
</gene>
<dbReference type="PANTHER" id="PTHR15020">
    <property type="entry name" value="FLAVIN REDUCTASE-RELATED"/>
    <property type="match status" value="1"/>
</dbReference>
<dbReference type="OrthoDB" id="10254604at2759"/>
<reference evidence="1" key="1">
    <citation type="submission" date="2017-08" db="EMBL/GenBank/DDBJ databases">
        <authorList>
            <person name="Cuomo C."/>
            <person name="Billmyre B."/>
            <person name="Heitman J."/>
        </authorList>
    </citation>
    <scope>NUCLEOTIDE SEQUENCE</scope>
    <source>
        <strain evidence="1">CBS 12478</strain>
    </source>
</reference>
<dbReference type="RefSeq" id="XP_031861945.1">
    <property type="nucleotide sequence ID" value="XM_032003947.1"/>
</dbReference>
<dbReference type="SUPFAM" id="SSF51735">
    <property type="entry name" value="NAD(P)-binding Rossmann-fold domains"/>
    <property type="match status" value="1"/>
</dbReference>
<protein>
    <submittedName>
        <fullName evidence="1">Uncharacterized protein</fullName>
    </submittedName>
</protein>
<evidence type="ECO:0000313" key="1">
    <source>
        <dbReference type="EMBL" id="WWD22103.1"/>
    </source>
</evidence>
<dbReference type="Pfam" id="PF13460">
    <property type="entry name" value="NAD_binding_10"/>
    <property type="match status" value="1"/>
</dbReference>
<dbReference type="PANTHER" id="PTHR15020:SF50">
    <property type="entry name" value="UPF0659 PROTEIN YMR090W"/>
    <property type="match status" value="1"/>
</dbReference>
<dbReference type="InterPro" id="IPR016040">
    <property type="entry name" value="NAD(P)-bd_dom"/>
</dbReference>
<reference evidence="1" key="2">
    <citation type="submission" date="2024-01" db="EMBL/GenBank/DDBJ databases">
        <title>Comparative genomics of Cryptococcus and Kwoniella reveals pathogenesis evolution and contrasting modes of karyotype evolution via chromosome fusion or intercentromeric recombination.</title>
        <authorList>
            <person name="Coelho M.A."/>
            <person name="David-Palma M."/>
            <person name="Shea T."/>
            <person name="Bowers K."/>
            <person name="McGinley-Smith S."/>
            <person name="Mohammad A.W."/>
            <person name="Gnirke A."/>
            <person name="Yurkov A.M."/>
            <person name="Nowrousian M."/>
            <person name="Sun S."/>
            <person name="Cuomo C.A."/>
            <person name="Heitman J."/>
        </authorList>
    </citation>
    <scope>NUCLEOTIDE SEQUENCE</scope>
    <source>
        <strain evidence="1">CBS 12478</strain>
    </source>
</reference>
<dbReference type="AlphaFoldDB" id="A0A5M6C1L4"/>
<keyword evidence="2" id="KW-1185">Reference proteome</keyword>
<name>A0A5M6C1L4_9TREE</name>
<dbReference type="EMBL" id="CP144062">
    <property type="protein sequence ID" value="WWD22103.1"/>
    <property type="molecule type" value="Genomic_DNA"/>
</dbReference>
<dbReference type="InterPro" id="IPR036291">
    <property type="entry name" value="NAD(P)-bd_dom_sf"/>
</dbReference>
<proteinExistence type="predicted"/>
<organism evidence="1 2">
    <name type="scientific">Kwoniella shandongensis</name>
    <dbReference type="NCBI Taxonomy" id="1734106"/>
    <lineage>
        <taxon>Eukaryota</taxon>
        <taxon>Fungi</taxon>
        <taxon>Dikarya</taxon>
        <taxon>Basidiomycota</taxon>
        <taxon>Agaricomycotina</taxon>
        <taxon>Tremellomycetes</taxon>
        <taxon>Tremellales</taxon>
        <taxon>Cryptococcaceae</taxon>
        <taxon>Kwoniella</taxon>
    </lineage>
</organism>
<sequence>MKFLVIGGGGKVALHFTRIAVEAGHKVHSVIKDDGHTSELEKLGAKVHIASLVDNTVPDFTSLLTTVKPDTVVFAAGSGGKPPGPEKIDYEGAVKVFDAMEASNTKRLVLVGAVDVRTRDKGYPEWYNDKDKEMSDRVWKGIGPYMEAKLKAELELHSRKSIKFTVLSPGGLTLEPAGKAVLGRTHLTQTSRELVAQVILAAATTPGTEGLTIDVMDGEESIDSALAEVVKNKTDAWTG</sequence>
<accession>A0A5M6C1L4</accession>
<dbReference type="KEGG" id="ksn:43588075"/>
<dbReference type="GeneID" id="43588075"/>
<dbReference type="Gene3D" id="3.40.50.720">
    <property type="entry name" value="NAD(P)-binding Rossmann-like Domain"/>
    <property type="match status" value="1"/>
</dbReference>